<comment type="caution">
    <text evidence="1">The sequence shown here is derived from an EMBL/GenBank/DDBJ whole genome shotgun (WGS) entry which is preliminary data.</text>
</comment>
<organism evidence="1 2">
    <name type="scientific">Brucella pseudogrignonensis</name>
    <dbReference type="NCBI Taxonomy" id="419475"/>
    <lineage>
        <taxon>Bacteria</taxon>
        <taxon>Pseudomonadati</taxon>
        <taxon>Pseudomonadota</taxon>
        <taxon>Alphaproteobacteria</taxon>
        <taxon>Hyphomicrobiales</taxon>
        <taxon>Brucellaceae</taxon>
        <taxon>Brucella/Ochrobactrum group</taxon>
        <taxon>Brucella</taxon>
    </lineage>
</organism>
<sequence>MLRVDVVIENFPFGGSIPLHQVDPRFNPIVLMLESGL</sequence>
<dbReference type="EMBL" id="NNRM01000041">
    <property type="protein sequence ID" value="OYR23037.1"/>
    <property type="molecule type" value="Genomic_DNA"/>
</dbReference>
<accession>A0A256G7F1</accession>
<dbReference type="AlphaFoldDB" id="A0A256G7F1"/>
<evidence type="ECO:0000313" key="2">
    <source>
        <dbReference type="Proteomes" id="UP000216188"/>
    </source>
</evidence>
<proteinExistence type="predicted"/>
<reference evidence="1 2" key="1">
    <citation type="submission" date="2017-07" db="EMBL/GenBank/DDBJ databases">
        <title>Phylogenetic study on the rhizospheric bacterium Ochrobactrum sp. A44.</title>
        <authorList>
            <person name="Krzyzanowska D.M."/>
            <person name="Ossowicki A."/>
            <person name="Rajewska M."/>
            <person name="Maciag T."/>
            <person name="Kaczynski Z."/>
            <person name="Czerwicka M."/>
            <person name="Jafra S."/>
        </authorList>
    </citation>
    <scope>NUCLEOTIDE SEQUENCE [LARGE SCALE GENOMIC DNA]</scope>
    <source>
        <strain evidence="1 2">CCUG 30717</strain>
    </source>
</reference>
<dbReference type="Proteomes" id="UP000216188">
    <property type="component" value="Unassembled WGS sequence"/>
</dbReference>
<name>A0A256G7F1_9HYPH</name>
<evidence type="ECO:0000313" key="1">
    <source>
        <dbReference type="EMBL" id="OYR23037.1"/>
    </source>
</evidence>
<keyword evidence="2" id="KW-1185">Reference proteome</keyword>
<protein>
    <submittedName>
        <fullName evidence="1">Uncharacterized protein</fullName>
    </submittedName>
</protein>
<gene>
    <name evidence="1" type="ORF">CEV34_3781</name>
</gene>